<dbReference type="FunFam" id="1.20.58.2010:FF:000001">
    <property type="entry name" value="Rop guanine nucleotide exchange factor 14"/>
    <property type="match status" value="1"/>
</dbReference>
<sequence>MRRLACCRRRTKDMSVDFEEHERVKMYNGLESRILNSCSYDEESGASAMTGGDGCVTADSLDEEVSSCFSSKDITCDSSSFSSHCLLSRKQEENTLDELDTPKSLHNLCSKEKEPITYSMIASDVEAMKEKFARLLLGEDVSGGTKGLSTALALSNAISNLSATVFGELWKLEPLSEDKKIRWHREMEWLLSPTNYMVELVPSQQNGANGGMLEIMIPKARSDVHVNLPALQKLDSMLIEVLDSMVDTEFWYAECGSREEGRSRNAGPRANKKWWLPSPRVPDSGLSHSERKRLVFKAKLVHQVLKAAKTINEQVLLQMPIPPTVKDNLPKSGRVRLGEDIYQAITAECCSTEEIFVSFKFTSEHRVLETVNRLEGAVLAWKQKISDEMDKRSPIRYPWHILKDNVLETEKMVLCTEKVEALLQHIKSRYPNLPQTFIEVIKVKYNKDIAHSIVEAYSRVLVGLAFSILSRIGDILIEDDLKKPTTPIATLKFDFCSDVYLSGITETPPGHIKRSLIYQMNMVDGRTKGTEVTKGIKDYSFDKKSKMITVIAASPLRNKAWCYGKEESEYCTPSCSP</sequence>
<keyword evidence="4" id="KW-1185">Reference proteome</keyword>
<dbReference type="RefSeq" id="XP_020094265.1">
    <property type="nucleotide sequence ID" value="XM_020238676.1"/>
</dbReference>
<dbReference type="AlphaFoldDB" id="A0A6P5FDE6"/>
<dbReference type="GeneID" id="109714190"/>
<name>A0A6P5FDE6_ANACO</name>
<protein>
    <submittedName>
        <fullName evidence="5 6">Rop guanine nucleotide exchange factor 14</fullName>
    </submittedName>
</protein>
<dbReference type="GO" id="GO:0005085">
    <property type="term" value="F:guanyl-nucleotide exchange factor activity"/>
    <property type="evidence" value="ECO:0007669"/>
    <property type="project" value="UniProtKB-UniRule"/>
</dbReference>
<dbReference type="Pfam" id="PF03759">
    <property type="entry name" value="PRONE"/>
    <property type="match status" value="1"/>
</dbReference>
<evidence type="ECO:0000313" key="5">
    <source>
        <dbReference type="RefSeq" id="XP_020094265.1"/>
    </source>
</evidence>
<dbReference type="PANTHER" id="PTHR33101:SF2">
    <property type="entry name" value="ROP GUANINE NUCLEOTIDE EXCHANGE FACTOR 14"/>
    <property type="match status" value="1"/>
</dbReference>
<evidence type="ECO:0000256" key="2">
    <source>
        <dbReference type="PROSITE-ProRule" id="PRU00663"/>
    </source>
</evidence>
<dbReference type="OrthoDB" id="1053009at2759"/>
<evidence type="ECO:0000259" key="3">
    <source>
        <dbReference type="PROSITE" id="PS51334"/>
    </source>
</evidence>
<evidence type="ECO:0000313" key="4">
    <source>
        <dbReference type="Proteomes" id="UP000515123"/>
    </source>
</evidence>
<evidence type="ECO:0000313" key="6">
    <source>
        <dbReference type="RefSeq" id="XP_020094266.1"/>
    </source>
</evidence>
<accession>A0A6P5FDE6</accession>
<reference evidence="5 6" key="2">
    <citation type="submission" date="2025-04" db="UniProtKB">
        <authorList>
            <consortium name="RefSeq"/>
        </authorList>
    </citation>
    <scope>IDENTIFICATION</scope>
    <source>
        <tissue evidence="5 6">Leaf</tissue>
    </source>
</reference>
<dbReference type="FunFam" id="1.20.58.2010:FF:000003">
    <property type="entry name" value="Rop guanine nucleotide exchange factor 14"/>
    <property type="match status" value="1"/>
</dbReference>
<proteinExistence type="predicted"/>
<dbReference type="PROSITE" id="PS51334">
    <property type="entry name" value="PRONE"/>
    <property type="match status" value="1"/>
</dbReference>
<feature type="domain" description="PRONE" evidence="3">
    <location>
        <begin position="115"/>
        <end position="489"/>
    </location>
</feature>
<keyword evidence="1 2" id="KW-0344">Guanine-nucleotide releasing factor</keyword>
<evidence type="ECO:0000256" key="1">
    <source>
        <dbReference type="ARBA" id="ARBA00022658"/>
    </source>
</evidence>
<dbReference type="InterPro" id="IPR005512">
    <property type="entry name" value="PRONE_dom"/>
</dbReference>
<dbReference type="Gene3D" id="1.20.58.2010">
    <property type="entry name" value="PRONE domain, subdomain 1"/>
    <property type="match status" value="2"/>
</dbReference>
<gene>
    <name evidence="5 6" type="primary">LOC109714190</name>
</gene>
<dbReference type="Proteomes" id="UP000515123">
    <property type="component" value="Linkage group 8"/>
</dbReference>
<dbReference type="RefSeq" id="XP_020094266.1">
    <property type="nucleotide sequence ID" value="XM_020238677.1"/>
</dbReference>
<dbReference type="PANTHER" id="PTHR33101">
    <property type="entry name" value="ROP GUANINE NUCLEOTIDE EXCHANGE FACTOR 1"/>
    <property type="match status" value="1"/>
</dbReference>
<reference evidence="4" key="1">
    <citation type="journal article" date="2015" name="Nat. Genet.">
        <title>The pineapple genome and the evolution of CAM photosynthesis.</title>
        <authorList>
            <person name="Ming R."/>
            <person name="VanBuren R."/>
            <person name="Wai C.M."/>
            <person name="Tang H."/>
            <person name="Schatz M.C."/>
            <person name="Bowers J.E."/>
            <person name="Lyons E."/>
            <person name="Wang M.L."/>
            <person name="Chen J."/>
            <person name="Biggers E."/>
            <person name="Zhang J."/>
            <person name="Huang L."/>
            <person name="Zhang L."/>
            <person name="Miao W."/>
            <person name="Zhang J."/>
            <person name="Ye Z."/>
            <person name="Miao C."/>
            <person name="Lin Z."/>
            <person name="Wang H."/>
            <person name="Zhou H."/>
            <person name="Yim W.C."/>
            <person name="Priest H.D."/>
            <person name="Zheng C."/>
            <person name="Woodhouse M."/>
            <person name="Edger P.P."/>
            <person name="Guyot R."/>
            <person name="Guo H.B."/>
            <person name="Guo H."/>
            <person name="Zheng G."/>
            <person name="Singh R."/>
            <person name="Sharma A."/>
            <person name="Min X."/>
            <person name="Zheng Y."/>
            <person name="Lee H."/>
            <person name="Gurtowski J."/>
            <person name="Sedlazeck F.J."/>
            <person name="Harkess A."/>
            <person name="McKain M.R."/>
            <person name="Liao Z."/>
            <person name="Fang J."/>
            <person name="Liu J."/>
            <person name="Zhang X."/>
            <person name="Zhang Q."/>
            <person name="Hu W."/>
            <person name="Qin Y."/>
            <person name="Wang K."/>
            <person name="Chen L.Y."/>
            <person name="Shirley N."/>
            <person name="Lin Y.R."/>
            <person name="Liu L.Y."/>
            <person name="Hernandez A.G."/>
            <person name="Wright C.L."/>
            <person name="Bulone V."/>
            <person name="Tuskan G.A."/>
            <person name="Heath K."/>
            <person name="Zee F."/>
            <person name="Moore P.H."/>
            <person name="Sunkar R."/>
            <person name="Leebens-Mack J.H."/>
            <person name="Mockler T."/>
            <person name="Bennetzen J.L."/>
            <person name="Freeling M."/>
            <person name="Sankoff D."/>
            <person name="Paterson A.H."/>
            <person name="Zhu X."/>
            <person name="Yang X."/>
            <person name="Smith J.A."/>
            <person name="Cushman J.C."/>
            <person name="Paull R.E."/>
            <person name="Yu Q."/>
        </authorList>
    </citation>
    <scope>NUCLEOTIDE SEQUENCE [LARGE SCALE GENOMIC DNA]</scope>
    <source>
        <strain evidence="4">cv. F153</strain>
    </source>
</reference>
<organism evidence="6">
    <name type="scientific">Ananas comosus</name>
    <name type="common">Pineapple</name>
    <name type="synonym">Ananas ananas</name>
    <dbReference type="NCBI Taxonomy" id="4615"/>
    <lineage>
        <taxon>Eukaryota</taxon>
        <taxon>Viridiplantae</taxon>
        <taxon>Streptophyta</taxon>
        <taxon>Embryophyta</taxon>
        <taxon>Tracheophyta</taxon>
        <taxon>Spermatophyta</taxon>
        <taxon>Magnoliopsida</taxon>
        <taxon>Liliopsida</taxon>
        <taxon>Poales</taxon>
        <taxon>Bromeliaceae</taxon>
        <taxon>Bromelioideae</taxon>
        <taxon>Ananas</taxon>
    </lineage>
</organism>
<dbReference type="InterPro" id="IPR038937">
    <property type="entry name" value="RopGEF"/>
</dbReference>